<accession>A0A3G6J9G4</accession>
<sequence>MHSVALLIGLWSVASLLWTANPTGRLPRQQAGGNTAATTSSRRRLGLPSELEIYCACIGAGMTSAAAAGAVAEVSDTHAANPWRLLHSLLELGVEPGGCWQQFATSQGLHTLAQLVETQTIIGARIETQLRAIAQELRATAADECIAQAERAGVMIAIPLGLCFLPAFIVLGLVPVVFSLAGGLL</sequence>
<keyword evidence="1" id="KW-1133">Transmembrane helix</keyword>
<dbReference type="OrthoDB" id="3267562at2"/>
<feature type="transmembrane region" description="Helical" evidence="1">
    <location>
        <begin position="154"/>
        <end position="181"/>
    </location>
</feature>
<evidence type="ECO:0008006" key="4">
    <source>
        <dbReference type="Google" id="ProtNLM"/>
    </source>
</evidence>
<name>A0A3G6J9G4_9CORY</name>
<dbReference type="EMBL" id="CP033896">
    <property type="protein sequence ID" value="AZA14549.1"/>
    <property type="molecule type" value="Genomic_DNA"/>
</dbReference>
<keyword evidence="3" id="KW-1185">Reference proteome</keyword>
<dbReference type="PANTHER" id="PTHR35007">
    <property type="entry name" value="INTEGRAL MEMBRANE PROTEIN-RELATED"/>
    <property type="match status" value="1"/>
</dbReference>
<dbReference type="Proteomes" id="UP000269019">
    <property type="component" value="Chromosome"/>
</dbReference>
<evidence type="ECO:0000256" key="1">
    <source>
        <dbReference type="SAM" id="Phobius"/>
    </source>
</evidence>
<protein>
    <recommendedName>
        <fullName evidence="4">Bacterial type II secretion system protein F domain protein</fullName>
    </recommendedName>
</protein>
<dbReference type="KEGG" id="ccho:CCHOA_10855"/>
<dbReference type="AlphaFoldDB" id="A0A3G6J9G4"/>
<evidence type="ECO:0000313" key="3">
    <source>
        <dbReference type="Proteomes" id="UP000269019"/>
    </source>
</evidence>
<dbReference type="GO" id="GO:0005886">
    <property type="term" value="C:plasma membrane"/>
    <property type="evidence" value="ECO:0007669"/>
    <property type="project" value="UniProtKB-SubCell"/>
</dbReference>
<proteinExistence type="predicted"/>
<gene>
    <name evidence="2" type="ORF">CCHOA_10855</name>
</gene>
<dbReference type="RefSeq" id="WP_123930041.1">
    <property type="nucleotide sequence ID" value="NZ_CP033896.1"/>
</dbReference>
<reference evidence="2 3" key="1">
    <citation type="submission" date="2018-11" db="EMBL/GenBank/DDBJ databases">
        <authorList>
            <person name="Kleinhagauer T."/>
            <person name="Glaeser S.P."/>
            <person name="Spergser J."/>
            <person name="Ruckert C."/>
            <person name="Kaempfer P."/>
            <person name="Busse H.-J."/>
        </authorList>
    </citation>
    <scope>NUCLEOTIDE SEQUENCE [LARGE SCALE GENOMIC DNA]</scope>
    <source>
        <strain evidence="2 3">200CH</strain>
    </source>
</reference>
<keyword evidence="1" id="KW-0812">Transmembrane</keyword>
<keyword evidence="1" id="KW-0472">Membrane</keyword>
<organism evidence="2 3">
    <name type="scientific">Corynebacterium choanae</name>
    <dbReference type="NCBI Taxonomy" id="1862358"/>
    <lineage>
        <taxon>Bacteria</taxon>
        <taxon>Bacillati</taxon>
        <taxon>Actinomycetota</taxon>
        <taxon>Actinomycetes</taxon>
        <taxon>Mycobacteriales</taxon>
        <taxon>Corynebacteriaceae</taxon>
        <taxon>Corynebacterium</taxon>
    </lineage>
</organism>
<dbReference type="PANTHER" id="PTHR35007:SF3">
    <property type="entry name" value="POSSIBLE CONSERVED ALANINE RICH MEMBRANE PROTEIN"/>
    <property type="match status" value="1"/>
</dbReference>
<evidence type="ECO:0000313" key="2">
    <source>
        <dbReference type="EMBL" id="AZA14549.1"/>
    </source>
</evidence>